<gene>
    <name evidence="1" type="ORF">CLIB1444_01S03532</name>
</gene>
<reference evidence="1" key="1">
    <citation type="submission" date="2022-06" db="EMBL/GenBank/DDBJ databases">
        <authorList>
            <person name="Legras J.-L."/>
            <person name="Devillers H."/>
            <person name="Grondin C."/>
        </authorList>
    </citation>
    <scope>NUCLEOTIDE SEQUENCE</scope>
    <source>
        <strain evidence="1">CLIB 1444</strain>
    </source>
</reference>
<dbReference type="Proteomes" id="UP001152531">
    <property type="component" value="Unassembled WGS sequence"/>
</dbReference>
<accession>A0ACA9Y045</accession>
<comment type="caution">
    <text evidence="1">The sequence shown here is derived from an EMBL/GenBank/DDBJ whole genome shotgun (WGS) entry which is preliminary data.</text>
</comment>
<sequence>MRSLPPPRITRKRRWRRFKRAIKYFFKTGKLTDPSSPNYRFKSQSISKIKQSRITSRLRRSNFTKSDQFLRSSTNAGMKTASFVGKLVTRSMPVLKPFSSSNSLNVQVRF</sequence>
<dbReference type="EMBL" id="CALSDN010000001">
    <property type="protein sequence ID" value="CAH6718293.1"/>
    <property type="molecule type" value="Genomic_DNA"/>
</dbReference>
<proteinExistence type="predicted"/>
<name>A0ACA9Y045_9ASCO</name>
<evidence type="ECO:0000313" key="2">
    <source>
        <dbReference type="Proteomes" id="UP001152531"/>
    </source>
</evidence>
<keyword evidence="2" id="KW-1185">Reference proteome</keyword>
<protein>
    <submittedName>
        <fullName evidence="1">Uncharacterized protein</fullName>
    </submittedName>
</protein>
<organism evidence="1 2">
    <name type="scientific">[Candida] jaroonii</name>
    <dbReference type="NCBI Taxonomy" id="467808"/>
    <lineage>
        <taxon>Eukaryota</taxon>
        <taxon>Fungi</taxon>
        <taxon>Dikarya</taxon>
        <taxon>Ascomycota</taxon>
        <taxon>Saccharomycotina</taxon>
        <taxon>Pichiomycetes</taxon>
        <taxon>Debaryomycetaceae</taxon>
        <taxon>Yamadazyma</taxon>
    </lineage>
</organism>
<evidence type="ECO:0000313" key="1">
    <source>
        <dbReference type="EMBL" id="CAH6718293.1"/>
    </source>
</evidence>